<dbReference type="Proteomes" id="UP001433508">
    <property type="component" value="Unassembled WGS sequence"/>
</dbReference>
<evidence type="ECO:0000313" key="2">
    <source>
        <dbReference type="Proteomes" id="UP001433508"/>
    </source>
</evidence>
<sequence length="496" mass="55596">MNIMSPVASSSALDSDYLLSAPKDDETFPTFERRVSSRGLVSKYNDEFVLKNTDKSYEQQYASLYFLRLTVLKPRVAKVAADAWNGMSILSQQVKAVDRVLDVRQGEFCWIVGTIYIEMSLKPNILDEITKEFWTTAPISKDKFVDPERDAIMLEDESGRVNLVGSTTIKSELLVTGCVVAVLGSETTSGDFDVVDIRYPELAPQLPREVSSGHDRKYVALVSGLEVSGDVHESYETTMLFEYLMGELGGSDDSKHASEIIHVIVAGNSFPNRDGPLSRDEDSQDDNSSQTKKKKYGYDSKSYNSKPTEALDSLLADLSTSVSVDIMPGEQDPTNYSYPQQPISPALVPRTRRFVQSTFRSVSNPCWWDIEGLRILGTGGQPINDIFRYIEGDDRLQMMEYTLRWQHCAPTAPDTLWSYPFRDCDPFILNETPHLFFAGSQPEFKTKILEGDDGQRVRLVTLPKFSETGQVVLVDVDTLACEVVTFALHGARRRDS</sequence>
<evidence type="ECO:0000313" key="1">
    <source>
        <dbReference type="EMBL" id="KAK9237723.1"/>
    </source>
</evidence>
<keyword evidence="2" id="KW-1185">Reference proteome</keyword>
<accession>A0ACC3T1H6</accession>
<gene>
    <name evidence="1" type="ORF">V1525DRAFT_403173</name>
</gene>
<proteinExistence type="predicted"/>
<comment type="caution">
    <text evidence="1">The sequence shown here is derived from an EMBL/GenBank/DDBJ whole genome shotgun (WGS) entry which is preliminary data.</text>
</comment>
<organism evidence="1 2">
    <name type="scientific">Lipomyces kononenkoae</name>
    <name type="common">Yeast</name>
    <dbReference type="NCBI Taxonomy" id="34357"/>
    <lineage>
        <taxon>Eukaryota</taxon>
        <taxon>Fungi</taxon>
        <taxon>Dikarya</taxon>
        <taxon>Ascomycota</taxon>
        <taxon>Saccharomycotina</taxon>
        <taxon>Lipomycetes</taxon>
        <taxon>Lipomycetales</taxon>
        <taxon>Lipomycetaceae</taxon>
        <taxon>Lipomyces</taxon>
    </lineage>
</organism>
<reference evidence="2" key="1">
    <citation type="journal article" date="2024" name="Front. Bioeng. Biotechnol.">
        <title>Genome-scale model development and genomic sequencing of the oleaginous clade Lipomyces.</title>
        <authorList>
            <person name="Czajka J.J."/>
            <person name="Han Y."/>
            <person name="Kim J."/>
            <person name="Mondo S.J."/>
            <person name="Hofstad B.A."/>
            <person name="Robles A."/>
            <person name="Haridas S."/>
            <person name="Riley R."/>
            <person name="LaButti K."/>
            <person name="Pangilinan J."/>
            <person name="Andreopoulos W."/>
            <person name="Lipzen A."/>
            <person name="Yan J."/>
            <person name="Wang M."/>
            <person name="Ng V."/>
            <person name="Grigoriev I.V."/>
            <person name="Spatafora J.W."/>
            <person name="Magnuson J.K."/>
            <person name="Baker S.E."/>
            <person name="Pomraning K.R."/>
        </authorList>
    </citation>
    <scope>NUCLEOTIDE SEQUENCE [LARGE SCALE GENOMIC DNA]</scope>
    <source>
        <strain evidence="2">CBS 7786</strain>
    </source>
</reference>
<dbReference type="EMBL" id="MU971365">
    <property type="protein sequence ID" value="KAK9237723.1"/>
    <property type="molecule type" value="Genomic_DNA"/>
</dbReference>
<name>A0ACC3T1H6_LIPKO</name>
<protein>
    <submittedName>
        <fullName evidence="1">DNA polymerase alpha/epsilon subunit B-domain-containing protein</fullName>
    </submittedName>
</protein>